<dbReference type="Pfam" id="PF00005">
    <property type="entry name" value="ABC_tran"/>
    <property type="match status" value="1"/>
</dbReference>
<dbReference type="SUPFAM" id="SSF52540">
    <property type="entry name" value="P-loop containing nucleoside triphosphate hydrolases"/>
    <property type="match status" value="1"/>
</dbReference>
<organism evidence="9 10">
    <name type="scientific">Candidatus Limivivens merdigallinarum</name>
    <dbReference type="NCBI Taxonomy" id="2840859"/>
    <lineage>
        <taxon>Bacteria</taxon>
        <taxon>Bacillati</taxon>
        <taxon>Bacillota</taxon>
        <taxon>Clostridia</taxon>
        <taxon>Lachnospirales</taxon>
        <taxon>Lachnospiraceae</taxon>
        <taxon>Lachnospiraceae incertae sedis</taxon>
        <taxon>Candidatus Limivivens</taxon>
    </lineage>
</organism>
<protein>
    <submittedName>
        <fullName evidence="9">ABC transporter ATP-binding protein</fullName>
    </submittedName>
</protein>
<dbReference type="InterPro" id="IPR050388">
    <property type="entry name" value="ABC_Ni/Peptide_Import"/>
</dbReference>
<dbReference type="InterPro" id="IPR003593">
    <property type="entry name" value="AAA+_ATPase"/>
</dbReference>
<keyword evidence="3" id="KW-0813">Transport</keyword>
<dbReference type="Pfam" id="PF08352">
    <property type="entry name" value="oligo_HPY"/>
    <property type="match status" value="1"/>
</dbReference>
<name>A0A9D1D2P6_9FIRM</name>
<evidence type="ECO:0000256" key="1">
    <source>
        <dbReference type="ARBA" id="ARBA00004202"/>
    </source>
</evidence>
<dbReference type="Gene3D" id="3.40.50.300">
    <property type="entry name" value="P-loop containing nucleotide triphosphate hydrolases"/>
    <property type="match status" value="1"/>
</dbReference>
<evidence type="ECO:0000256" key="6">
    <source>
        <dbReference type="ARBA" id="ARBA00022840"/>
    </source>
</evidence>
<evidence type="ECO:0000256" key="2">
    <source>
        <dbReference type="ARBA" id="ARBA00005417"/>
    </source>
</evidence>
<dbReference type="PANTHER" id="PTHR43297:SF2">
    <property type="entry name" value="DIPEPTIDE TRANSPORT ATP-BINDING PROTEIN DPPD"/>
    <property type="match status" value="1"/>
</dbReference>
<keyword evidence="7" id="KW-0472">Membrane</keyword>
<dbReference type="PROSITE" id="PS50893">
    <property type="entry name" value="ABC_TRANSPORTER_2"/>
    <property type="match status" value="1"/>
</dbReference>
<comment type="caution">
    <text evidence="9">The sequence shown here is derived from an EMBL/GenBank/DDBJ whole genome shotgun (WGS) entry which is preliminary data.</text>
</comment>
<evidence type="ECO:0000256" key="7">
    <source>
        <dbReference type="ARBA" id="ARBA00023136"/>
    </source>
</evidence>
<comment type="subcellular location">
    <subcellularLocation>
        <location evidence="1">Cell membrane</location>
        <topology evidence="1">Peripheral membrane protein</topology>
    </subcellularLocation>
</comment>
<keyword evidence="6 9" id="KW-0067">ATP-binding</keyword>
<dbReference type="PANTHER" id="PTHR43297">
    <property type="entry name" value="OLIGOPEPTIDE TRANSPORT ATP-BINDING PROTEIN APPD"/>
    <property type="match status" value="1"/>
</dbReference>
<evidence type="ECO:0000256" key="5">
    <source>
        <dbReference type="ARBA" id="ARBA00022741"/>
    </source>
</evidence>
<keyword evidence="4" id="KW-1003">Cell membrane</keyword>
<reference evidence="9" key="1">
    <citation type="submission" date="2020-10" db="EMBL/GenBank/DDBJ databases">
        <authorList>
            <person name="Gilroy R."/>
        </authorList>
    </citation>
    <scope>NUCLEOTIDE SEQUENCE</scope>
    <source>
        <strain evidence="9">ChiSjej3B21-11622</strain>
    </source>
</reference>
<evidence type="ECO:0000259" key="8">
    <source>
        <dbReference type="PROSITE" id="PS50893"/>
    </source>
</evidence>
<dbReference type="FunFam" id="3.40.50.300:FF:000016">
    <property type="entry name" value="Oligopeptide ABC transporter ATP-binding component"/>
    <property type="match status" value="1"/>
</dbReference>
<evidence type="ECO:0000313" key="9">
    <source>
        <dbReference type="EMBL" id="HIQ97878.1"/>
    </source>
</evidence>
<dbReference type="InterPro" id="IPR017871">
    <property type="entry name" value="ABC_transporter-like_CS"/>
</dbReference>
<dbReference type="PROSITE" id="PS00211">
    <property type="entry name" value="ABC_TRANSPORTER_1"/>
    <property type="match status" value="1"/>
</dbReference>
<gene>
    <name evidence="9" type="ORF">IAB26_15115</name>
</gene>
<dbReference type="SMART" id="SM00382">
    <property type="entry name" value="AAA"/>
    <property type="match status" value="1"/>
</dbReference>
<dbReference type="GO" id="GO:0015833">
    <property type="term" value="P:peptide transport"/>
    <property type="evidence" value="ECO:0007669"/>
    <property type="project" value="InterPro"/>
</dbReference>
<dbReference type="GO" id="GO:0005524">
    <property type="term" value="F:ATP binding"/>
    <property type="evidence" value="ECO:0007669"/>
    <property type="project" value="UniProtKB-KW"/>
</dbReference>
<feature type="domain" description="ABC transporter" evidence="8">
    <location>
        <begin position="6"/>
        <end position="256"/>
    </location>
</feature>
<dbReference type="GO" id="GO:0016887">
    <property type="term" value="F:ATP hydrolysis activity"/>
    <property type="evidence" value="ECO:0007669"/>
    <property type="project" value="InterPro"/>
</dbReference>
<proteinExistence type="inferred from homology"/>
<dbReference type="AlphaFoldDB" id="A0A9D1D2P6"/>
<dbReference type="InterPro" id="IPR003439">
    <property type="entry name" value="ABC_transporter-like_ATP-bd"/>
</dbReference>
<evidence type="ECO:0000313" key="10">
    <source>
        <dbReference type="Proteomes" id="UP000886886"/>
    </source>
</evidence>
<dbReference type="EMBL" id="DVFT01000222">
    <property type="protein sequence ID" value="HIQ97878.1"/>
    <property type="molecule type" value="Genomic_DNA"/>
</dbReference>
<dbReference type="Proteomes" id="UP000886886">
    <property type="component" value="Unassembled WGS sequence"/>
</dbReference>
<dbReference type="NCBIfam" id="TIGR01727">
    <property type="entry name" value="oligo_HPY"/>
    <property type="match status" value="1"/>
</dbReference>
<evidence type="ECO:0000256" key="4">
    <source>
        <dbReference type="ARBA" id="ARBA00022475"/>
    </source>
</evidence>
<sequence>MEDKILEVKNLETSFFTHVGEVKAVRNVSFSVKKGEILGIVGESGSGKSVSLMSIMQLIEHPGKIKSGEILFEGQNLLKKKPKEMLEIRGKEIAMVFQDPMSSLNPVYRIGNQIMESIRYHDKTTKEEAKKRAVELLKMVGIPSPEERLNSYPHEFSGGMRQRVMIAMALACHPKLLIADEPTTALDVTIQSQILRLMKKIQEQEGTTIILVTHDLGVVAELCDRVIVLYGGKIMEEGSVEDIFYHPQHPYTKGLLHSIPSIHNNKGRLIPIPGSPPDLLNPPKGCPFCYRCPNAMELCVEMEPSRYTVSESQNCTCWLQDEEVKKLLAGEDGTGE</sequence>
<dbReference type="InterPro" id="IPR013563">
    <property type="entry name" value="Oligopep_ABC_C"/>
</dbReference>
<evidence type="ECO:0000256" key="3">
    <source>
        <dbReference type="ARBA" id="ARBA00022448"/>
    </source>
</evidence>
<dbReference type="GO" id="GO:0005886">
    <property type="term" value="C:plasma membrane"/>
    <property type="evidence" value="ECO:0007669"/>
    <property type="project" value="UniProtKB-SubCell"/>
</dbReference>
<keyword evidence="5" id="KW-0547">Nucleotide-binding</keyword>
<accession>A0A9D1D2P6</accession>
<dbReference type="InterPro" id="IPR027417">
    <property type="entry name" value="P-loop_NTPase"/>
</dbReference>
<reference evidence="9" key="2">
    <citation type="journal article" date="2021" name="PeerJ">
        <title>Extensive microbial diversity within the chicken gut microbiome revealed by metagenomics and culture.</title>
        <authorList>
            <person name="Gilroy R."/>
            <person name="Ravi A."/>
            <person name="Getino M."/>
            <person name="Pursley I."/>
            <person name="Horton D.L."/>
            <person name="Alikhan N.F."/>
            <person name="Baker D."/>
            <person name="Gharbi K."/>
            <person name="Hall N."/>
            <person name="Watson M."/>
            <person name="Adriaenssens E.M."/>
            <person name="Foster-Nyarko E."/>
            <person name="Jarju S."/>
            <person name="Secka A."/>
            <person name="Antonio M."/>
            <person name="Oren A."/>
            <person name="Chaudhuri R.R."/>
            <person name="La Ragione R."/>
            <person name="Hildebrand F."/>
            <person name="Pallen M.J."/>
        </authorList>
    </citation>
    <scope>NUCLEOTIDE SEQUENCE</scope>
    <source>
        <strain evidence="9">ChiSjej3B21-11622</strain>
    </source>
</reference>
<dbReference type="CDD" id="cd03257">
    <property type="entry name" value="ABC_NikE_OppD_transporters"/>
    <property type="match status" value="1"/>
</dbReference>
<comment type="similarity">
    <text evidence="2">Belongs to the ABC transporter superfamily.</text>
</comment>